<evidence type="ECO:0000256" key="2">
    <source>
        <dbReference type="ARBA" id="ARBA00022801"/>
    </source>
</evidence>
<evidence type="ECO:0000256" key="1">
    <source>
        <dbReference type="ARBA" id="ARBA00022729"/>
    </source>
</evidence>
<dbReference type="Pfam" id="PF00041">
    <property type="entry name" value="fn3"/>
    <property type="match status" value="2"/>
</dbReference>
<evidence type="ECO:0000259" key="5">
    <source>
        <dbReference type="PROSITE" id="PS50853"/>
    </source>
</evidence>
<reference evidence="6" key="1">
    <citation type="submission" date="2022-01" db="EMBL/GenBank/DDBJ databases">
        <authorList>
            <person name="Criscuolo A."/>
        </authorList>
    </citation>
    <scope>NUCLEOTIDE SEQUENCE</scope>
    <source>
        <strain evidence="6">CIP111891</strain>
    </source>
</reference>
<dbReference type="Pfam" id="PF03067">
    <property type="entry name" value="LPMO_10"/>
    <property type="match status" value="1"/>
</dbReference>
<dbReference type="PANTHER" id="PTHR34823:SF1">
    <property type="entry name" value="CHITIN-BINDING TYPE-4 DOMAIN-CONTAINING PROTEIN"/>
    <property type="match status" value="1"/>
</dbReference>
<dbReference type="InterPro" id="IPR013783">
    <property type="entry name" value="Ig-like_fold"/>
</dbReference>
<dbReference type="Proteomes" id="UP000838821">
    <property type="component" value="Unassembled WGS sequence"/>
</dbReference>
<dbReference type="SUPFAM" id="SSF49265">
    <property type="entry name" value="Fibronectin type III"/>
    <property type="match status" value="2"/>
</dbReference>
<dbReference type="SMART" id="SM00060">
    <property type="entry name" value="FN3"/>
    <property type="match status" value="2"/>
</dbReference>
<keyword evidence="3" id="KW-0119">Carbohydrate metabolism</keyword>
<dbReference type="SUPFAM" id="SSF51055">
    <property type="entry name" value="Carbohydrate binding domain"/>
    <property type="match status" value="2"/>
</dbReference>
<dbReference type="Pfam" id="PF02839">
    <property type="entry name" value="CBM_5_12"/>
    <property type="match status" value="2"/>
</dbReference>
<evidence type="ECO:0000256" key="4">
    <source>
        <dbReference type="SAM" id="Phobius"/>
    </source>
</evidence>
<sequence length="512" mass="54884">MVITQQSVWEKLTVDSRLLKLVAVLGFMIVGLVCTLSFTGKASAHGYMESPASRSLLCQQGTNEACGAIQYEPQSVEGKGGFPASGPADGQIAGASKYFELDAQTTDRWKKVEMKGGDNSFTWKFTANHLTKEWKYYITKIGWDPNKPLTRDQLESKPFCTVDGGNQKPDMTVTHKCNVPTDRTGYYIILGVWEIGDTGNAFYQAIDVNVTQGGTTTPDPEPPFVLPNFPASAWCSTHTESTITMQWTASAGSAGIKQYEVSRNGNVIGTTTQTEYTDTGLPANTTFTYTLVAVDNKGNRSGSSAPVSANTLPAVVIPVPDTQAPTRPTGVTSSNLTETAATLNWAAASDNVGVTKYEVYRDGKLISTTASRTYSDSGLNASTAYSYTVIALDAANNRSTASAALTVTTKSAVVPPAPGTAAAWDTAKIYLAGDKVTFNGVEYTAGWWTKGEQPEVSDVWKASTKDAMPTWNNVKAYNGGDKVVYAGHTYQAKWWTKGEIPGSAGVWALINN</sequence>
<proteinExistence type="predicted"/>
<evidence type="ECO:0000256" key="3">
    <source>
        <dbReference type="ARBA" id="ARBA00023326"/>
    </source>
</evidence>
<feature type="domain" description="Fibronectin type-III" evidence="5">
    <location>
        <begin position="324"/>
        <end position="412"/>
    </location>
</feature>
<dbReference type="InterPro" id="IPR003610">
    <property type="entry name" value="CBM5/12"/>
</dbReference>
<dbReference type="InterPro" id="IPR003961">
    <property type="entry name" value="FN3_dom"/>
</dbReference>
<keyword evidence="4" id="KW-1133">Transmembrane helix</keyword>
<dbReference type="InterPro" id="IPR036116">
    <property type="entry name" value="FN3_sf"/>
</dbReference>
<protein>
    <submittedName>
        <fullName evidence="6">GlcNAc-binding protein A</fullName>
    </submittedName>
</protein>
<dbReference type="EMBL" id="CAKMMW010000028">
    <property type="protein sequence ID" value="CAH1227215.1"/>
    <property type="molecule type" value="Genomic_DNA"/>
</dbReference>
<keyword evidence="7" id="KW-1185">Reference proteome</keyword>
<keyword evidence="3" id="KW-0624">Polysaccharide degradation</keyword>
<keyword evidence="1" id="KW-0732">Signal</keyword>
<dbReference type="InterPro" id="IPR014756">
    <property type="entry name" value="Ig_E-set"/>
</dbReference>
<dbReference type="CDD" id="cd21177">
    <property type="entry name" value="LPMO_AA10"/>
    <property type="match status" value="1"/>
</dbReference>
<dbReference type="PANTHER" id="PTHR34823">
    <property type="entry name" value="GLCNAC-BINDING PROTEIN A"/>
    <property type="match status" value="1"/>
</dbReference>
<dbReference type="CDD" id="cd00063">
    <property type="entry name" value="FN3"/>
    <property type="match status" value="1"/>
</dbReference>
<evidence type="ECO:0000313" key="7">
    <source>
        <dbReference type="Proteomes" id="UP000838821"/>
    </source>
</evidence>
<gene>
    <name evidence="6" type="primary">gbpA</name>
    <name evidence="6" type="ORF">PAECIP111891_06098</name>
</gene>
<keyword evidence="4" id="KW-0472">Membrane</keyword>
<dbReference type="CDD" id="cd12215">
    <property type="entry name" value="ChiC_BD"/>
    <property type="match status" value="2"/>
</dbReference>
<dbReference type="Gene3D" id="2.10.10.20">
    <property type="entry name" value="Carbohydrate-binding module superfamily 5/12"/>
    <property type="match status" value="2"/>
</dbReference>
<dbReference type="InterPro" id="IPR036573">
    <property type="entry name" value="CBM_sf_5/12"/>
</dbReference>
<evidence type="ECO:0000313" key="6">
    <source>
        <dbReference type="EMBL" id="CAH1227215.1"/>
    </source>
</evidence>
<feature type="transmembrane region" description="Helical" evidence="4">
    <location>
        <begin position="21"/>
        <end position="40"/>
    </location>
</feature>
<dbReference type="PROSITE" id="PS50853">
    <property type="entry name" value="FN3"/>
    <property type="match status" value="2"/>
</dbReference>
<organism evidence="6 7">
    <name type="scientific">Paenibacillus allorhizoplanae</name>
    <dbReference type="NCBI Taxonomy" id="2905648"/>
    <lineage>
        <taxon>Bacteria</taxon>
        <taxon>Bacillati</taxon>
        <taxon>Bacillota</taxon>
        <taxon>Bacilli</taxon>
        <taxon>Bacillales</taxon>
        <taxon>Paenibacillaceae</taxon>
        <taxon>Paenibacillus</taxon>
    </lineage>
</organism>
<dbReference type="Gene3D" id="2.70.50.50">
    <property type="entry name" value="chitin-binding protein cbp21"/>
    <property type="match status" value="1"/>
</dbReference>
<feature type="domain" description="Fibronectin type-III" evidence="5">
    <location>
        <begin position="229"/>
        <end position="314"/>
    </location>
</feature>
<accession>A0ABN8H3W0</accession>
<name>A0ABN8H3W0_9BACL</name>
<dbReference type="RefSeq" id="WP_236292300.1">
    <property type="nucleotide sequence ID" value="NZ_CAKMMW010000028.1"/>
</dbReference>
<keyword evidence="2" id="KW-0378">Hydrolase</keyword>
<comment type="caution">
    <text evidence="6">The sequence shown here is derived from an EMBL/GenBank/DDBJ whole genome shotgun (WGS) entry which is preliminary data.</text>
</comment>
<dbReference type="Gene3D" id="2.60.40.10">
    <property type="entry name" value="Immunoglobulins"/>
    <property type="match status" value="2"/>
</dbReference>
<dbReference type="InterPro" id="IPR004302">
    <property type="entry name" value="Cellulose/chitin-bd_N"/>
</dbReference>
<dbReference type="SMART" id="SM00495">
    <property type="entry name" value="ChtBD3"/>
    <property type="match status" value="2"/>
</dbReference>
<dbReference type="SUPFAM" id="SSF81296">
    <property type="entry name" value="E set domains"/>
    <property type="match status" value="1"/>
</dbReference>
<dbReference type="InterPro" id="IPR051024">
    <property type="entry name" value="GlcNAc_Chitin_IntDeg"/>
</dbReference>
<keyword evidence="4" id="KW-0812">Transmembrane</keyword>